<dbReference type="InterPro" id="IPR025646">
    <property type="entry name" value="DUF4350"/>
</dbReference>
<dbReference type="Pfam" id="PF14258">
    <property type="entry name" value="DUF4350"/>
    <property type="match status" value="1"/>
</dbReference>
<dbReference type="PANTHER" id="PTHR12969:SF7">
    <property type="entry name" value="INTRAFLAGELLAR TRANSPORT PROTEIN 52 HOMOLOG"/>
    <property type="match status" value="1"/>
</dbReference>
<gene>
    <name evidence="2" type="ORF">HULAa2F4_00006</name>
</gene>
<dbReference type="InterPro" id="IPR039975">
    <property type="entry name" value="IFT52"/>
</dbReference>
<protein>
    <recommendedName>
        <fullName evidence="1">DUF4350 domain-containing protein</fullName>
    </recommendedName>
</protein>
<reference evidence="2" key="1">
    <citation type="submission" date="2020-10" db="EMBL/GenBank/DDBJ databases">
        <title>Diverse heliorhodopsins detected via functional metagenomics in peat lake Actinobacteria, Chloroflexi and Archaea.</title>
        <authorList>
            <person name="Chazan A."/>
            <person name="Rozenberg A."/>
            <person name="Tahan R."/>
            <person name="Mannen K."/>
            <person name="Nagata T."/>
            <person name="Yaish S."/>
            <person name="Larom S."/>
            <person name="Kandori H."/>
            <person name="Inoue K."/>
            <person name="Beja O."/>
            <person name="Pushkarev A."/>
        </authorList>
    </citation>
    <scope>NUCLEOTIDE SEQUENCE</scope>
</reference>
<name>A0A871Y7I4_9MICO</name>
<feature type="domain" description="DUF4350" evidence="1">
    <location>
        <begin position="90"/>
        <end position="244"/>
    </location>
</feature>
<dbReference type="AlphaFoldDB" id="A0A871Y7I4"/>
<evidence type="ECO:0000259" key="1">
    <source>
        <dbReference type="Pfam" id="PF14258"/>
    </source>
</evidence>
<organism evidence="2">
    <name type="scientific">uncultured Micrococcales bacterium</name>
    <dbReference type="NCBI Taxonomy" id="1920814"/>
    <lineage>
        <taxon>Bacteria</taxon>
        <taxon>Bacillati</taxon>
        <taxon>Actinomycetota</taxon>
        <taxon>Actinomycetes</taxon>
        <taxon>Micrococcales</taxon>
        <taxon>environmental samples</taxon>
    </lineage>
</organism>
<dbReference type="SUPFAM" id="SSF52317">
    <property type="entry name" value="Class I glutamine amidotransferase-like"/>
    <property type="match status" value="1"/>
</dbReference>
<dbReference type="InterPro" id="IPR029062">
    <property type="entry name" value="Class_I_gatase-like"/>
</dbReference>
<sequence>MQRKSRILVDQAHSQAWTIDPALALQMNPANPADASYAKLRELAEDAGYEVLAHKEGSITSAVLSDIDVLVLPHAATSDWEHTVGYGSPVLAKEEILAIQEFVSNGGGLLVLGENEQAKYGNNFNELIGRYGIKLSNETVQDPAKNFKDVASWPKPEFPTLLLSDFRFMVHEVVLYRTGTLELASGFSGEVFLRTSESALPAQAPVAAAIRDGNGQVVVIADSDIFGDDSINDLDNAKLLLNVLGFLALGSQQASRDIAAAREKLENNQAWKSMQLAVEELRPLQNKDGAIEEAANHPKASALLDQLIAGVRDLAPNFPHQSDYLAQAIKDLESWRASGFAKPDFYESLQLFRPDLVRKNDVQHLAVFSMYTQNGNPNRNLEVLVTNTFWPQWLADKEKKYSNPAFIPIEFVGFSSGYDTNSAVFFPETVAVREVATYHWGGIFCDREAARFRKVVAGAKELLYLPLPASAEELLSDQLLAQETFVLWDLIHDRTHSRGDLPFDPFMIKQRMPFWMYALEELRCDLSTFRETLVLEAEGDRLAKYIRYAILFDRLFRFPITGGRTRNYDGLGGQIMFAHLHKSGALHWRDNRLTFEWDKVIDSVIELSNQVDALYHDGINRSRLAQWIAAYEFVKGLVPPHPASNWAKGADQLPTGGELKEVVNLVLDDEFPLNVFYETLNRKLSELVLSTKGITA</sequence>
<dbReference type="EMBL" id="MW122880">
    <property type="protein sequence ID" value="QOV08980.1"/>
    <property type="molecule type" value="Genomic_DNA"/>
</dbReference>
<dbReference type="Pfam" id="PF19985">
    <property type="entry name" value="DUF6421"/>
    <property type="match status" value="1"/>
</dbReference>
<evidence type="ECO:0000313" key="2">
    <source>
        <dbReference type="EMBL" id="QOV08980.1"/>
    </source>
</evidence>
<dbReference type="PANTHER" id="PTHR12969">
    <property type="entry name" value="NGD5/OSM-6/IFT52"/>
    <property type="match status" value="1"/>
</dbReference>
<dbReference type="InterPro" id="IPR046306">
    <property type="entry name" value="DUF6421"/>
</dbReference>
<proteinExistence type="predicted"/>
<accession>A0A871Y7I4</accession>